<dbReference type="OrthoDB" id="9675250at2759"/>
<name>A0A813YX12_9BILA</name>
<evidence type="ECO:0000313" key="3">
    <source>
        <dbReference type="Proteomes" id="UP000663879"/>
    </source>
</evidence>
<dbReference type="GO" id="GO:0008663">
    <property type="term" value="F:2',3'-cyclic-nucleotide 2'-phosphodiesterase activity"/>
    <property type="evidence" value="ECO:0007669"/>
    <property type="project" value="TreeGrafter"/>
</dbReference>
<feature type="domain" description="Calcineurin-like phosphoesterase" evidence="1">
    <location>
        <begin position="31"/>
        <end position="303"/>
    </location>
</feature>
<reference evidence="2" key="1">
    <citation type="submission" date="2021-02" db="EMBL/GenBank/DDBJ databases">
        <authorList>
            <person name="Nowell W R."/>
        </authorList>
    </citation>
    <scope>NUCLEOTIDE SEQUENCE</scope>
    <source>
        <strain evidence="2">Ploen Becks lab</strain>
    </source>
</reference>
<dbReference type="Pfam" id="PF00149">
    <property type="entry name" value="Metallophos"/>
    <property type="match status" value="1"/>
</dbReference>
<dbReference type="Proteomes" id="UP000663879">
    <property type="component" value="Unassembled WGS sequence"/>
</dbReference>
<dbReference type="SUPFAM" id="SSF56300">
    <property type="entry name" value="Metallo-dependent phosphatases"/>
    <property type="match status" value="1"/>
</dbReference>
<evidence type="ECO:0000259" key="1">
    <source>
        <dbReference type="Pfam" id="PF00149"/>
    </source>
</evidence>
<proteinExistence type="predicted"/>
<dbReference type="AlphaFoldDB" id="A0A813YX12"/>
<sequence>MSISNEILNEELSNDKEERQDLSVLPIAIFGIITDIQYADVEDGVSYDGKRVRYYRNSLNLAREAVDNWKKIESTFNTNLRFILQLGDIIDAKSMGINDSDEAVKRVTKELNRLFNVDTHEPVLDEKNLPKLLNLWGNHEMYNFKRSELKNSILNTSKFLNQIPHANFFSYDITNNLRLIGLDYYEYSCLGYETTDEIYKSAHEFLTTHNKNENLNSVDGLRGHGVRFTMFNGGLSDNQLELLKKELQFCKENNKKVIVTGHVPIHPQACDNMCLAWNYKEILELLWSFDHTVVAYFSGHDHKGGYFRDKNNIHHVTFSAVLETPPNSNAYATAKVYENKISVEGVGQIGYYEIYFD</sequence>
<dbReference type="PANTHER" id="PTHR16509:SF1">
    <property type="entry name" value="MANGANESE-DEPENDENT ADP-RIBOSE_CDP-ALCOHOL DIPHOSPHATASE"/>
    <property type="match status" value="1"/>
</dbReference>
<dbReference type="GO" id="GO:0030145">
    <property type="term" value="F:manganese ion binding"/>
    <property type="evidence" value="ECO:0007669"/>
    <property type="project" value="TreeGrafter"/>
</dbReference>
<organism evidence="2 3">
    <name type="scientific">Brachionus calyciflorus</name>
    <dbReference type="NCBI Taxonomy" id="104777"/>
    <lineage>
        <taxon>Eukaryota</taxon>
        <taxon>Metazoa</taxon>
        <taxon>Spiralia</taxon>
        <taxon>Gnathifera</taxon>
        <taxon>Rotifera</taxon>
        <taxon>Eurotatoria</taxon>
        <taxon>Monogononta</taxon>
        <taxon>Pseudotrocha</taxon>
        <taxon>Ploima</taxon>
        <taxon>Brachionidae</taxon>
        <taxon>Brachionus</taxon>
    </lineage>
</organism>
<dbReference type="PANTHER" id="PTHR16509">
    <property type="match status" value="1"/>
</dbReference>
<dbReference type="GO" id="GO:0047631">
    <property type="term" value="F:ADP-ribose diphosphatase activity"/>
    <property type="evidence" value="ECO:0007669"/>
    <property type="project" value="TreeGrafter"/>
</dbReference>
<dbReference type="GO" id="GO:0047734">
    <property type="term" value="F:CDP-glycerol diphosphatase activity"/>
    <property type="evidence" value="ECO:0007669"/>
    <property type="project" value="TreeGrafter"/>
</dbReference>
<dbReference type="InterPro" id="IPR004843">
    <property type="entry name" value="Calcineurin-like_PHP"/>
</dbReference>
<protein>
    <recommendedName>
        <fullName evidence="1">Calcineurin-like phosphoesterase domain-containing protein</fullName>
    </recommendedName>
</protein>
<keyword evidence="3" id="KW-1185">Reference proteome</keyword>
<evidence type="ECO:0000313" key="2">
    <source>
        <dbReference type="EMBL" id="CAF0890193.1"/>
    </source>
</evidence>
<dbReference type="EMBL" id="CAJNOC010001774">
    <property type="protein sequence ID" value="CAF0890193.1"/>
    <property type="molecule type" value="Genomic_DNA"/>
</dbReference>
<accession>A0A813YX12</accession>
<comment type="caution">
    <text evidence="2">The sequence shown here is derived from an EMBL/GenBank/DDBJ whole genome shotgun (WGS) entry which is preliminary data.</text>
</comment>
<gene>
    <name evidence="2" type="ORF">OXX778_LOCUS10869</name>
</gene>
<dbReference type="Gene3D" id="3.60.21.10">
    <property type="match status" value="1"/>
</dbReference>
<dbReference type="InterPro" id="IPR029052">
    <property type="entry name" value="Metallo-depent_PP-like"/>
</dbReference>